<keyword evidence="6 14" id="KW-0479">Metal-binding</keyword>
<comment type="caution">
    <text evidence="18">The sequence shown here is derived from an EMBL/GenBank/DDBJ whole genome shotgun (WGS) entry which is preliminary data.</text>
</comment>
<organism evidence="18 19">
    <name type="scientific">Smittium simulii</name>
    <dbReference type="NCBI Taxonomy" id="133385"/>
    <lineage>
        <taxon>Eukaryota</taxon>
        <taxon>Fungi</taxon>
        <taxon>Fungi incertae sedis</taxon>
        <taxon>Zoopagomycota</taxon>
        <taxon>Kickxellomycotina</taxon>
        <taxon>Harpellomycetes</taxon>
        <taxon>Harpellales</taxon>
        <taxon>Legeriomycetaceae</taxon>
        <taxon>Smittium</taxon>
    </lineage>
</organism>
<dbReference type="GO" id="GO:0016567">
    <property type="term" value="P:protein ubiquitination"/>
    <property type="evidence" value="ECO:0007669"/>
    <property type="project" value="UniProtKB-UniRule"/>
</dbReference>
<gene>
    <name evidence="18" type="ORF">BB561_002295</name>
</gene>
<comment type="catalytic activity">
    <reaction evidence="1 14">
        <text>S-ubiquitinyl-[E2 ubiquitin-conjugating enzyme]-L-cysteine + [acceptor protein]-L-lysine = [E2 ubiquitin-conjugating enzyme]-L-cysteine + N(6)-ubiquitinyl-[acceptor protein]-L-lysine.</text>
        <dbReference type="EC" id="2.3.2.27"/>
    </reaction>
</comment>
<dbReference type="PROSITE" id="PS50089">
    <property type="entry name" value="ZF_RING_2"/>
    <property type="match status" value="1"/>
</dbReference>
<dbReference type="Gene3D" id="3.30.40.10">
    <property type="entry name" value="Zinc/RING finger domain, C3HC4 (zinc finger)"/>
    <property type="match status" value="1"/>
</dbReference>
<evidence type="ECO:0000256" key="3">
    <source>
        <dbReference type="ARBA" id="ARBA00004906"/>
    </source>
</evidence>
<keyword evidence="11 14" id="KW-0175">Coiled coil</keyword>
<evidence type="ECO:0000256" key="9">
    <source>
        <dbReference type="ARBA" id="ARBA00022833"/>
    </source>
</evidence>
<evidence type="ECO:0000256" key="6">
    <source>
        <dbReference type="ARBA" id="ARBA00022723"/>
    </source>
</evidence>
<dbReference type="CDD" id="cd16499">
    <property type="entry name" value="RING-HC_Bre1-like"/>
    <property type="match status" value="1"/>
</dbReference>
<dbReference type="STRING" id="133385.A0A2T9YQY3"/>
<dbReference type="GO" id="GO:0061630">
    <property type="term" value="F:ubiquitin protein ligase activity"/>
    <property type="evidence" value="ECO:0007669"/>
    <property type="project" value="UniProtKB-EC"/>
</dbReference>
<comment type="subcellular location">
    <subcellularLocation>
        <location evidence="2 14">Nucleus</location>
    </subcellularLocation>
</comment>
<keyword evidence="19" id="KW-1185">Reference proteome</keyword>
<keyword evidence="12 14" id="KW-0539">Nucleus</keyword>
<dbReference type="PANTHER" id="PTHR23163:SF0">
    <property type="entry name" value="E3 UBIQUITIN-PROTEIN LIGASE BRE1"/>
    <property type="match status" value="1"/>
</dbReference>
<dbReference type="OrthoDB" id="10266039at2759"/>
<feature type="region of interest" description="Disordered" evidence="16">
    <location>
        <begin position="245"/>
        <end position="268"/>
    </location>
</feature>
<keyword evidence="7 13" id="KW-0863">Zinc-finger</keyword>
<dbReference type="AlphaFoldDB" id="A0A2T9YQY3"/>
<evidence type="ECO:0000256" key="8">
    <source>
        <dbReference type="ARBA" id="ARBA00022786"/>
    </source>
</evidence>
<evidence type="ECO:0000256" key="2">
    <source>
        <dbReference type="ARBA" id="ARBA00004123"/>
    </source>
</evidence>
<dbReference type="InterPro" id="IPR013956">
    <property type="entry name" value="E3_ubiquit_lig_Bre1"/>
</dbReference>
<proteinExistence type="inferred from homology"/>
<dbReference type="Proteomes" id="UP000245383">
    <property type="component" value="Unassembled WGS sequence"/>
</dbReference>
<dbReference type="UniPathway" id="UPA00143"/>
<dbReference type="InterPro" id="IPR017907">
    <property type="entry name" value="Znf_RING_CS"/>
</dbReference>
<comment type="similarity">
    <text evidence="4 14">Belongs to the BRE1 family.</text>
</comment>
<evidence type="ECO:0000256" key="4">
    <source>
        <dbReference type="ARBA" id="ARBA00005555"/>
    </source>
</evidence>
<feature type="coiled-coil region" evidence="15">
    <location>
        <begin position="195"/>
        <end position="229"/>
    </location>
</feature>
<evidence type="ECO:0000256" key="15">
    <source>
        <dbReference type="SAM" id="Coils"/>
    </source>
</evidence>
<dbReference type="EMBL" id="MBFR01000076">
    <property type="protein sequence ID" value="PVU94739.1"/>
    <property type="molecule type" value="Genomic_DNA"/>
</dbReference>
<evidence type="ECO:0000313" key="18">
    <source>
        <dbReference type="EMBL" id="PVU94739.1"/>
    </source>
</evidence>
<keyword evidence="5 14" id="KW-0808">Transferase</keyword>
<dbReference type="InterPro" id="IPR013083">
    <property type="entry name" value="Znf_RING/FYVE/PHD"/>
</dbReference>
<evidence type="ECO:0000313" key="19">
    <source>
        <dbReference type="Proteomes" id="UP000245383"/>
    </source>
</evidence>
<dbReference type="PANTHER" id="PTHR23163">
    <property type="entry name" value="RING FINGER PROTEIN-RELATED"/>
    <property type="match status" value="1"/>
</dbReference>
<dbReference type="GO" id="GO:0006325">
    <property type="term" value="P:chromatin organization"/>
    <property type="evidence" value="ECO:0007669"/>
    <property type="project" value="UniProtKB-KW"/>
</dbReference>
<dbReference type="PROSITE" id="PS00518">
    <property type="entry name" value="ZF_RING_1"/>
    <property type="match status" value="1"/>
</dbReference>
<keyword evidence="9 14" id="KW-0862">Zinc</keyword>
<reference evidence="18 19" key="1">
    <citation type="journal article" date="2018" name="MBio">
        <title>Comparative Genomics Reveals the Core Gene Toolbox for the Fungus-Insect Symbiosis.</title>
        <authorList>
            <person name="Wang Y."/>
            <person name="Stata M."/>
            <person name="Wang W."/>
            <person name="Stajich J.E."/>
            <person name="White M.M."/>
            <person name="Moncalvo J.M."/>
        </authorList>
    </citation>
    <scope>NUCLEOTIDE SEQUENCE [LARGE SCALE GENOMIC DNA]</scope>
    <source>
        <strain evidence="18 19">SWE-8-4</strain>
    </source>
</reference>
<dbReference type="InterPro" id="IPR018957">
    <property type="entry name" value="Znf_C3HC4_RING-type"/>
</dbReference>
<feature type="coiled-coil region" evidence="15">
    <location>
        <begin position="591"/>
        <end position="737"/>
    </location>
</feature>
<evidence type="ECO:0000256" key="1">
    <source>
        <dbReference type="ARBA" id="ARBA00000900"/>
    </source>
</evidence>
<evidence type="ECO:0000256" key="7">
    <source>
        <dbReference type="ARBA" id="ARBA00022771"/>
    </source>
</evidence>
<dbReference type="Pfam" id="PF00097">
    <property type="entry name" value="zf-C3HC4"/>
    <property type="match status" value="1"/>
</dbReference>
<dbReference type="Pfam" id="PF08647">
    <property type="entry name" value="BRE1"/>
    <property type="match status" value="1"/>
</dbReference>
<keyword evidence="10 14" id="KW-0156">Chromatin regulator</keyword>
<evidence type="ECO:0000256" key="16">
    <source>
        <dbReference type="SAM" id="MobiDB-lite"/>
    </source>
</evidence>
<evidence type="ECO:0000256" key="13">
    <source>
        <dbReference type="PROSITE-ProRule" id="PRU00175"/>
    </source>
</evidence>
<sequence length="820" mass="95411">MTERKRSLETDTKMQDDVAILSKKKRNREDDKAIQVIKEFDDNLEQMIDMENIRNFQKEAIWRQMNEYKRESLRDKAKVKEVEEKQRVWAERIGRMCAIWEGTSEKLKNSLPDSVEWKKLDSNESRWIRLIFLEKGLYDNSLQSLEEINDPINNLQTKTKDLCSLYELIVSKFSDENFDIKADKFTLKNYDDSDYFKLQSQLDISELQLNNLKKNLDEREEELLAAQKKFDRSLCPISRALDSGKSIDSIEEPETPSKKIDIPQSDSQNTNQIEVASLQKIADGRLIEIKRLSEECTKLKLEIDKINIGINSYSKEHISNHPEYIKLESEKNHYYADTIQQRTETKKLFAELEELKASRRTYQAHLQTQEIAQRQVLEQSLQKVQQDLMRVRSHRDQIQRELEERRMHDSVEKNGHLELQTLSDARRQRLIALVLENRRLRAHIASSTGDEKAVDFYTNPPITEDISVTEELRLEIDKLKQKLIEIEPNSINYLKENINSCGIQTDNNKSISHSDINFLNSNGINPAHTKENSSNDSLNKSLPDTKELLRIALLEKEELEKTSSLMEHEMQAIISGFSKLEEQVTHKVLNLSSKEQMIHKLIAEKAKYEEKFLALNKEREALKGTLSSLKFQNMKQLEHIKNSDERERNLNQQLALLEQHLLGLRLDQAKCMESLQDANNSIETLKSQLNTSEKTLQSTMELLKARTSDAEKSSYELAREKESLIQLQHKVEALESSRINANDSSNFSGSNNGNLTELVDQYKALLKCSTCRRNFKNYALTRCMHVFCKECIDARIETRQRKCPTCSEPFGLNDVKQIFL</sequence>
<evidence type="ECO:0000256" key="14">
    <source>
        <dbReference type="RuleBase" id="RU365038"/>
    </source>
</evidence>
<evidence type="ECO:0000259" key="17">
    <source>
        <dbReference type="PROSITE" id="PS50089"/>
    </source>
</evidence>
<dbReference type="GO" id="GO:0008270">
    <property type="term" value="F:zinc ion binding"/>
    <property type="evidence" value="ECO:0007669"/>
    <property type="project" value="UniProtKB-KW"/>
</dbReference>
<name>A0A2T9YQY3_9FUNG</name>
<dbReference type="SMART" id="SM00184">
    <property type="entry name" value="RING"/>
    <property type="match status" value="1"/>
</dbReference>
<evidence type="ECO:0000256" key="11">
    <source>
        <dbReference type="ARBA" id="ARBA00023054"/>
    </source>
</evidence>
<keyword evidence="8 14" id="KW-0833">Ubl conjugation pathway</keyword>
<dbReference type="GO" id="GO:0005634">
    <property type="term" value="C:nucleus"/>
    <property type="evidence" value="ECO:0007669"/>
    <property type="project" value="UniProtKB-SubCell"/>
</dbReference>
<comment type="pathway">
    <text evidence="3 14">Protein modification; protein ubiquitination.</text>
</comment>
<evidence type="ECO:0000256" key="5">
    <source>
        <dbReference type="ARBA" id="ARBA00022679"/>
    </source>
</evidence>
<protein>
    <recommendedName>
        <fullName evidence="14">E3 ubiquitin protein ligase</fullName>
        <ecNumber evidence="14">2.3.2.27</ecNumber>
    </recommendedName>
</protein>
<dbReference type="InterPro" id="IPR001841">
    <property type="entry name" value="Znf_RING"/>
</dbReference>
<dbReference type="GO" id="GO:0033503">
    <property type="term" value="C:HULC complex"/>
    <property type="evidence" value="ECO:0007669"/>
    <property type="project" value="TreeGrafter"/>
</dbReference>
<feature type="domain" description="RING-type" evidence="17">
    <location>
        <begin position="768"/>
        <end position="807"/>
    </location>
</feature>
<dbReference type="SUPFAM" id="SSF57850">
    <property type="entry name" value="RING/U-box"/>
    <property type="match status" value="1"/>
</dbReference>
<evidence type="ECO:0000256" key="10">
    <source>
        <dbReference type="ARBA" id="ARBA00022853"/>
    </source>
</evidence>
<evidence type="ECO:0000256" key="12">
    <source>
        <dbReference type="ARBA" id="ARBA00023242"/>
    </source>
</evidence>
<dbReference type="EC" id="2.3.2.27" evidence="14"/>
<accession>A0A2T9YQY3</accession>